<protein>
    <submittedName>
        <fullName evidence="3">DUF2061 domain-containing protein</fullName>
    </submittedName>
</protein>
<keyword evidence="1" id="KW-0812">Transmembrane</keyword>
<dbReference type="OrthoDB" id="9133582at2"/>
<dbReference type="AlphaFoldDB" id="A0A418WQZ6"/>
<feature type="transmembrane region" description="Helical" evidence="1">
    <location>
        <begin position="9"/>
        <end position="26"/>
    </location>
</feature>
<keyword evidence="1" id="KW-1133">Transmembrane helix</keyword>
<evidence type="ECO:0000313" key="4">
    <source>
        <dbReference type="Proteomes" id="UP000286100"/>
    </source>
</evidence>
<evidence type="ECO:0000313" key="3">
    <source>
        <dbReference type="EMBL" id="RJF93579.1"/>
    </source>
</evidence>
<accession>A0A418WQZ6</accession>
<evidence type="ECO:0000259" key="2">
    <source>
        <dbReference type="Pfam" id="PF09834"/>
    </source>
</evidence>
<reference evidence="3 4" key="1">
    <citation type="submission" date="2018-09" db="EMBL/GenBank/DDBJ databases">
        <authorList>
            <person name="Zhu H."/>
        </authorList>
    </citation>
    <scope>NUCLEOTIDE SEQUENCE [LARGE SCALE GENOMIC DNA]</scope>
    <source>
        <strain evidence="3 4">K2R01-6</strain>
    </source>
</reference>
<sequence>MSTDYLKTLSYLSIHLTIGFSVAYALTGSASVAGGIALIEPCINAVAFFFHEKAWRGEFRLGELRRAISA</sequence>
<dbReference type="Proteomes" id="UP000286100">
    <property type="component" value="Unassembled WGS sequence"/>
</dbReference>
<dbReference type="InterPro" id="IPR018638">
    <property type="entry name" value="DUF2061_membrane"/>
</dbReference>
<feature type="domain" description="DUF2061" evidence="2">
    <location>
        <begin position="6"/>
        <end position="55"/>
    </location>
</feature>
<evidence type="ECO:0000256" key="1">
    <source>
        <dbReference type="SAM" id="Phobius"/>
    </source>
</evidence>
<dbReference type="RefSeq" id="WP_119759897.1">
    <property type="nucleotide sequence ID" value="NZ_QYUM01000002.1"/>
</dbReference>
<organism evidence="3 4">
    <name type="scientific">Sphingomonas cavernae</name>
    <dbReference type="NCBI Taxonomy" id="2320861"/>
    <lineage>
        <taxon>Bacteria</taxon>
        <taxon>Pseudomonadati</taxon>
        <taxon>Pseudomonadota</taxon>
        <taxon>Alphaproteobacteria</taxon>
        <taxon>Sphingomonadales</taxon>
        <taxon>Sphingomonadaceae</taxon>
        <taxon>Sphingomonas</taxon>
    </lineage>
</organism>
<proteinExistence type="predicted"/>
<comment type="caution">
    <text evidence="3">The sequence shown here is derived from an EMBL/GenBank/DDBJ whole genome shotgun (WGS) entry which is preliminary data.</text>
</comment>
<dbReference type="EMBL" id="QYUM01000002">
    <property type="protein sequence ID" value="RJF93579.1"/>
    <property type="molecule type" value="Genomic_DNA"/>
</dbReference>
<name>A0A418WQZ6_9SPHN</name>
<keyword evidence="1" id="KW-0472">Membrane</keyword>
<dbReference type="Pfam" id="PF09834">
    <property type="entry name" value="DUF2061"/>
    <property type="match status" value="1"/>
</dbReference>
<gene>
    <name evidence="3" type="ORF">D3876_04485</name>
</gene>
<keyword evidence="4" id="KW-1185">Reference proteome</keyword>